<dbReference type="Proteomes" id="UP000277580">
    <property type="component" value="Unassembled WGS sequence"/>
</dbReference>
<dbReference type="PANTHER" id="PTHR12133">
    <property type="entry name" value="TRNA (ADENINE(58)-N(1))-METHYLTRANSFERASE"/>
    <property type="match status" value="1"/>
</dbReference>
<dbReference type="InterPro" id="IPR049470">
    <property type="entry name" value="TRM61_C"/>
</dbReference>
<evidence type="ECO:0000256" key="6">
    <source>
        <dbReference type="ARBA" id="ARBA00022691"/>
    </source>
</evidence>
<dbReference type="OrthoDB" id="1925287at2759"/>
<keyword evidence="4" id="KW-0489">Methyltransferase</keyword>
<feature type="compositionally biased region" description="Low complexity" evidence="10">
    <location>
        <begin position="318"/>
        <end position="330"/>
    </location>
</feature>
<feature type="compositionally biased region" description="Low complexity" evidence="10">
    <location>
        <begin position="78"/>
        <end position="98"/>
    </location>
</feature>
<feature type="region of interest" description="Disordered" evidence="10">
    <location>
        <begin position="117"/>
        <end position="137"/>
    </location>
</feature>
<feature type="region of interest" description="Disordered" evidence="10">
    <location>
        <begin position="499"/>
        <end position="559"/>
    </location>
</feature>
<dbReference type="InterPro" id="IPR029063">
    <property type="entry name" value="SAM-dependent_MTases_sf"/>
</dbReference>
<reference evidence="12 13" key="1">
    <citation type="journal article" date="2018" name="Nat. Ecol. Evol.">
        <title>Pezizomycetes genomes reveal the molecular basis of ectomycorrhizal truffle lifestyle.</title>
        <authorList>
            <person name="Murat C."/>
            <person name="Payen T."/>
            <person name="Noel B."/>
            <person name="Kuo A."/>
            <person name="Morin E."/>
            <person name="Chen J."/>
            <person name="Kohler A."/>
            <person name="Krizsan K."/>
            <person name="Balestrini R."/>
            <person name="Da Silva C."/>
            <person name="Montanini B."/>
            <person name="Hainaut M."/>
            <person name="Levati E."/>
            <person name="Barry K.W."/>
            <person name="Belfiori B."/>
            <person name="Cichocki N."/>
            <person name="Clum A."/>
            <person name="Dockter R.B."/>
            <person name="Fauchery L."/>
            <person name="Guy J."/>
            <person name="Iotti M."/>
            <person name="Le Tacon F."/>
            <person name="Lindquist E.A."/>
            <person name="Lipzen A."/>
            <person name="Malagnac F."/>
            <person name="Mello A."/>
            <person name="Molinier V."/>
            <person name="Miyauchi S."/>
            <person name="Poulain J."/>
            <person name="Riccioni C."/>
            <person name="Rubini A."/>
            <person name="Sitrit Y."/>
            <person name="Splivallo R."/>
            <person name="Traeger S."/>
            <person name="Wang M."/>
            <person name="Zifcakova L."/>
            <person name="Wipf D."/>
            <person name="Zambonelli A."/>
            <person name="Paolocci F."/>
            <person name="Nowrousian M."/>
            <person name="Ottonello S."/>
            <person name="Baldrian P."/>
            <person name="Spatafora J.W."/>
            <person name="Henrissat B."/>
            <person name="Nagy L.G."/>
            <person name="Aury J.M."/>
            <person name="Wincker P."/>
            <person name="Grigoriev I.V."/>
            <person name="Bonfante P."/>
            <person name="Martin F.M."/>
        </authorList>
    </citation>
    <scope>NUCLEOTIDE SEQUENCE [LARGE SCALE GENOMIC DNA]</scope>
    <source>
        <strain evidence="12 13">CCBAS932</strain>
    </source>
</reference>
<name>A0A3N4L6V2_9PEZI</name>
<evidence type="ECO:0000256" key="7">
    <source>
        <dbReference type="ARBA" id="ARBA00022694"/>
    </source>
</evidence>
<evidence type="ECO:0000256" key="1">
    <source>
        <dbReference type="ARBA" id="ARBA00004123"/>
    </source>
</evidence>
<accession>A0A3N4L6V2</accession>
<evidence type="ECO:0000313" key="13">
    <source>
        <dbReference type="Proteomes" id="UP000277580"/>
    </source>
</evidence>
<feature type="compositionally biased region" description="Low complexity" evidence="10">
    <location>
        <begin position="10"/>
        <end position="20"/>
    </location>
</feature>
<keyword evidence="5" id="KW-0808">Transferase</keyword>
<evidence type="ECO:0000256" key="2">
    <source>
        <dbReference type="ARBA" id="ARBA00012796"/>
    </source>
</evidence>
<feature type="domain" description="tRNA (adenine(58)-N(1))-methyltransferase catalytic subunit TRM61 C-terminal" evidence="11">
    <location>
        <begin position="142"/>
        <end position="298"/>
    </location>
</feature>
<sequence>MAESDPEPISAASTASTSLSTGITTAATTATAEVMAPLLPEPSPFLAPPPLIGTSSCPSIIHLKRDLLIPVSFAPFTSTPSASTTTAERSSRSGARSADGILNTRFGDFPHDTLTNIPYGSQVRATGPGHKRKRSGVPTDSGFLHILAPTAELWTTSLPHRTQVVYTPDSAFVLHKLCVRPGSVILEAGAGSGSFTHAAVRAVYGGYPDGREDGGNISKGRKGRVWSFEYHEERVEKLRDEIGRHGLDGLVDVVHRDVCKDGFLVGDGNGVSPGATAIFLDLPAPWLALPHLTRRMHATPPLPTRTGLTPTPSPGPVTEPTTPAPETTNPAIPSALSMTETVRICTFSPCIEQVTRTVSVLRKLGWVEVEMYEIQHRHLEVRRAQRKSYTDGAGPRNVDEALKRLQWMNDYRVRRQEQDLHGEGVNAEEAASREMDMEGITEGRLVTRGEQEIKTHTSYLVFAVLPREWTEEDERAAAETVRSTTRGLVDAPVVGPGEMWKWTGEKQTPKVSKRQMKKMEKEARKAKEAGGEKAEEAPKAEEDEEEEAKKESDGMEVDA</sequence>
<dbReference type="AlphaFoldDB" id="A0A3N4L6V2"/>
<protein>
    <recommendedName>
        <fullName evidence="3">tRNA (adenine(58)-N(1))-methyltransferase catalytic subunit TRM61</fullName>
        <ecNumber evidence="2">2.1.1.220</ecNumber>
    </recommendedName>
    <alternativeName>
        <fullName evidence="9">tRNA(m1A58)-methyltransferase subunit TRM61</fullName>
    </alternativeName>
</protein>
<dbReference type="GO" id="GO:0160107">
    <property type="term" value="F:tRNA (adenine(58)-N1)-methyltransferase activity"/>
    <property type="evidence" value="ECO:0007669"/>
    <property type="project" value="UniProtKB-EC"/>
</dbReference>
<dbReference type="InParanoid" id="A0A3N4L6V2"/>
<dbReference type="GO" id="GO:0005634">
    <property type="term" value="C:nucleus"/>
    <property type="evidence" value="ECO:0007669"/>
    <property type="project" value="UniProtKB-SubCell"/>
</dbReference>
<dbReference type="PANTHER" id="PTHR12133:SF2">
    <property type="entry name" value="TRNA (ADENINE(58)-N(1))-METHYLTRANSFERASE CATALYTIC SUBUNIT TRMT61A"/>
    <property type="match status" value="1"/>
</dbReference>
<dbReference type="Gene3D" id="3.40.50.150">
    <property type="entry name" value="Vaccinia Virus protein VP39"/>
    <property type="match status" value="1"/>
</dbReference>
<keyword evidence="7" id="KW-0819">tRNA processing</keyword>
<dbReference type="GO" id="GO:0031515">
    <property type="term" value="C:tRNA (m1A) methyltransferase complex"/>
    <property type="evidence" value="ECO:0007669"/>
    <property type="project" value="InterPro"/>
</dbReference>
<keyword evidence="6" id="KW-0949">S-adenosyl-L-methionine</keyword>
<proteinExistence type="predicted"/>
<dbReference type="Gene3D" id="3.10.330.20">
    <property type="match status" value="1"/>
</dbReference>
<evidence type="ECO:0000256" key="10">
    <source>
        <dbReference type="SAM" id="MobiDB-lite"/>
    </source>
</evidence>
<evidence type="ECO:0000256" key="9">
    <source>
        <dbReference type="ARBA" id="ARBA00033309"/>
    </source>
</evidence>
<feature type="region of interest" description="Disordered" evidence="10">
    <location>
        <begin position="1"/>
        <end position="20"/>
    </location>
</feature>
<keyword evidence="8" id="KW-0539">Nucleus</keyword>
<evidence type="ECO:0000256" key="8">
    <source>
        <dbReference type="ARBA" id="ARBA00023242"/>
    </source>
</evidence>
<evidence type="ECO:0000313" key="12">
    <source>
        <dbReference type="EMBL" id="RPB17518.1"/>
    </source>
</evidence>
<dbReference type="STRING" id="1392247.A0A3N4L6V2"/>
<organism evidence="12 13">
    <name type="scientific">Morchella conica CCBAS932</name>
    <dbReference type="NCBI Taxonomy" id="1392247"/>
    <lineage>
        <taxon>Eukaryota</taxon>
        <taxon>Fungi</taxon>
        <taxon>Dikarya</taxon>
        <taxon>Ascomycota</taxon>
        <taxon>Pezizomycotina</taxon>
        <taxon>Pezizomycetes</taxon>
        <taxon>Pezizales</taxon>
        <taxon>Morchellaceae</taxon>
        <taxon>Morchella</taxon>
    </lineage>
</organism>
<keyword evidence="13" id="KW-1185">Reference proteome</keyword>
<dbReference type="GO" id="GO:0030488">
    <property type="term" value="P:tRNA methylation"/>
    <property type="evidence" value="ECO:0007669"/>
    <property type="project" value="InterPro"/>
</dbReference>
<dbReference type="EMBL" id="ML119105">
    <property type="protein sequence ID" value="RPB17518.1"/>
    <property type="molecule type" value="Genomic_DNA"/>
</dbReference>
<dbReference type="Pfam" id="PF08704">
    <property type="entry name" value="GCD14"/>
    <property type="match status" value="2"/>
</dbReference>
<dbReference type="SUPFAM" id="SSF53335">
    <property type="entry name" value="S-adenosyl-L-methionine-dependent methyltransferases"/>
    <property type="match status" value="1"/>
</dbReference>
<evidence type="ECO:0000256" key="3">
    <source>
        <dbReference type="ARBA" id="ARBA00015963"/>
    </source>
</evidence>
<evidence type="ECO:0000256" key="5">
    <source>
        <dbReference type="ARBA" id="ARBA00022679"/>
    </source>
</evidence>
<dbReference type="EC" id="2.1.1.220" evidence="2"/>
<evidence type="ECO:0000259" key="11">
    <source>
        <dbReference type="Pfam" id="PF08704"/>
    </source>
</evidence>
<feature type="compositionally biased region" description="Basic and acidic residues" evidence="10">
    <location>
        <begin position="517"/>
        <end position="540"/>
    </location>
</feature>
<feature type="domain" description="tRNA (adenine(58)-N(1))-methyltransferase catalytic subunit TRM61 C-terminal" evidence="11">
    <location>
        <begin position="330"/>
        <end position="464"/>
    </location>
</feature>
<evidence type="ECO:0000256" key="4">
    <source>
        <dbReference type="ARBA" id="ARBA00022603"/>
    </source>
</evidence>
<dbReference type="InterPro" id="IPR014816">
    <property type="entry name" value="tRNA_MeTrfase_Gcd14"/>
</dbReference>
<feature type="region of interest" description="Disordered" evidence="10">
    <location>
        <begin position="78"/>
        <end position="102"/>
    </location>
</feature>
<feature type="region of interest" description="Disordered" evidence="10">
    <location>
        <begin position="299"/>
        <end position="330"/>
    </location>
</feature>
<dbReference type="FunCoup" id="A0A3N4L6V2">
    <property type="interactions" value="624"/>
</dbReference>
<dbReference type="PROSITE" id="PS51620">
    <property type="entry name" value="SAM_TRM61"/>
    <property type="match status" value="1"/>
</dbReference>
<comment type="subcellular location">
    <subcellularLocation>
        <location evidence="1">Nucleus</location>
    </subcellularLocation>
</comment>
<gene>
    <name evidence="12" type="ORF">P167DRAFT_531087</name>
</gene>